<evidence type="ECO:0000313" key="2">
    <source>
        <dbReference type="EMBL" id="BAL95970.1"/>
    </source>
</evidence>
<dbReference type="eggNOG" id="COG3637">
    <property type="taxonomic scope" value="Bacteria"/>
</dbReference>
<dbReference type="KEGG" id="rge:RGE_26310"/>
<evidence type="ECO:0000313" key="3">
    <source>
        <dbReference type="Proteomes" id="UP000007883"/>
    </source>
</evidence>
<evidence type="ECO:0000256" key="1">
    <source>
        <dbReference type="SAM" id="SignalP"/>
    </source>
</evidence>
<dbReference type="AlphaFoldDB" id="I0HSI3"/>
<keyword evidence="3" id="KW-1185">Reference proteome</keyword>
<gene>
    <name evidence="2" type="ordered locus">RGE_26310</name>
</gene>
<name>I0HSI3_RUBGI</name>
<sequence length="466" mass="50645">MKPVRLTALVLAIGAAFPAAAQSNEDLLKELRALRDRVTELEKKLAAQPAAAPAPQAGQWGMTPEQAQELARIGTKTEALQDNFEAQGFKGLKITGQIDPTWIYNRRANDASFVLLNREDGRYTYDNSYFGMAVLDILKETESGTIWHLTLAPERGTGALINGGSIIHEASVAIPLEDLQTRLWVGQIPDWTGYEITLPAGNKLVTHNLLFDFMAPTAYTGAVYMTTVGKWQLKGGLANVNTARNSSGNKTPSLIFRADYAKGEFSGFGFSGLHGKLHNYATDDTDADGNAVFSDQGRNTLATLLEADAYFVRGDLSLFGQLSYGQQKKAAIYRENGLRDARWWGLSTTAAYKLTPRMEGVVRADYVYNRKNGGGLLGYSSDDGANGIGRGLALDADGNVVLAGDPSKGANRYALTVGANYRYDENTLFKLEYRYDGATQAVFEDLKDGGYSKNNHLLGASVVVSF</sequence>
<feature type="chain" id="PRO_5003629211" description="DUF3138 family protein" evidence="1">
    <location>
        <begin position="22"/>
        <end position="466"/>
    </location>
</feature>
<dbReference type="SUPFAM" id="SSF56935">
    <property type="entry name" value="Porins"/>
    <property type="match status" value="1"/>
</dbReference>
<accession>I0HSI3</accession>
<dbReference type="HOGENOM" id="CLU_513576_0_0_4"/>
<proteinExistence type="predicted"/>
<protein>
    <recommendedName>
        <fullName evidence="4">DUF3138 family protein</fullName>
    </recommendedName>
</protein>
<dbReference type="Proteomes" id="UP000007883">
    <property type="component" value="Chromosome"/>
</dbReference>
<feature type="signal peptide" evidence="1">
    <location>
        <begin position="1"/>
        <end position="21"/>
    </location>
</feature>
<evidence type="ECO:0008006" key="4">
    <source>
        <dbReference type="Google" id="ProtNLM"/>
    </source>
</evidence>
<dbReference type="InterPro" id="IPR021485">
    <property type="entry name" value="DUF3138"/>
</dbReference>
<organism evidence="2 3">
    <name type="scientific">Rubrivivax gelatinosus (strain NBRC 100245 / IL144)</name>
    <dbReference type="NCBI Taxonomy" id="983917"/>
    <lineage>
        <taxon>Bacteria</taxon>
        <taxon>Pseudomonadati</taxon>
        <taxon>Pseudomonadota</taxon>
        <taxon>Betaproteobacteria</taxon>
        <taxon>Burkholderiales</taxon>
        <taxon>Sphaerotilaceae</taxon>
        <taxon>Rubrivivax</taxon>
    </lineage>
</organism>
<dbReference type="Pfam" id="PF11336">
    <property type="entry name" value="DUF3138"/>
    <property type="match status" value="1"/>
</dbReference>
<reference evidence="2 3" key="1">
    <citation type="journal article" date="2012" name="J. Bacteriol.">
        <title>Complete genome sequence of phototrophic betaproteobacterium Rubrivivax gelatinosus IL144.</title>
        <authorList>
            <person name="Nagashima S."/>
            <person name="Kamimura A."/>
            <person name="Shimizu T."/>
            <person name="Nakamura-isaki S."/>
            <person name="Aono E."/>
            <person name="Sakamoto K."/>
            <person name="Ichikawa N."/>
            <person name="Nakazawa H."/>
            <person name="Sekine M."/>
            <person name="Yamazaki S."/>
            <person name="Fujita N."/>
            <person name="Shimada K."/>
            <person name="Hanada S."/>
            <person name="Nagashima K.V.P."/>
        </authorList>
    </citation>
    <scope>NUCLEOTIDE SEQUENCE [LARGE SCALE GENOMIC DNA]</scope>
    <source>
        <strain evidence="3">NBRC 100245 / IL144</strain>
    </source>
</reference>
<dbReference type="RefSeq" id="WP_014428832.1">
    <property type="nucleotide sequence ID" value="NC_017075.1"/>
</dbReference>
<dbReference type="PATRIC" id="fig|983917.3.peg.2554"/>
<dbReference type="EMBL" id="AP012320">
    <property type="protein sequence ID" value="BAL95970.1"/>
    <property type="molecule type" value="Genomic_DNA"/>
</dbReference>
<dbReference type="STRING" id="983917.RGE_26310"/>
<keyword evidence="1" id="KW-0732">Signal</keyword>